<feature type="compositionally biased region" description="Low complexity" evidence="1">
    <location>
        <begin position="67"/>
        <end position="76"/>
    </location>
</feature>
<proteinExistence type="predicted"/>
<sequence>MPLPGTETGSKSTTESTPYSGKSPKAGVSAQKNQGSEITGYSFSSGSSARTEADNSHNSTAAQPRQSSSSSTSSSTNTDDPLFHRAYEKQRTHVVEQTLPPTEICGDNDVAGDYRMTLHTLTMSGEEFDVKSKKPASKLCSTNFKSKVMSSIFIVYKCESSRWKGLRCFKAAREKIQRINYKSQFSAKYLLLTNKKRDE</sequence>
<feature type="compositionally biased region" description="Polar residues" evidence="1">
    <location>
        <begin position="30"/>
        <end position="66"/>
    </location>
</feature>
<evidence type="ECO:0000313" key="3">
    <source>
        <dbReference type="WBParaSite" id="nRc.2.0.1.t01817-RA"/>
    </source>
</evidence>
<reference evidence="3" key="1">
    <citation type="submission" date="2022-11" db="UniProtKB">
        <authorList>
            <consortium name="WormBaseParasite"/>
        </authorList>
    </citation>
    <scope>IDENTIFICATION</scope>
</reference>
<dbReference type="Proteomes" id="UP000887565">
    <property type="component" value="Unplaced"/>
</dbReference>
<evidence type="ECO:0000313" key="2">
    <source>
        <dbReference type="Proteomes" id="UP000887565"/>
    </source>
</evidence>
<dbReference type="WBParaSite" id="nRc.2.0.1.t01817-RA">
    <property type="protein sequence ID" value="nRc.2.0.1.t01817-RA"/>
    <property type="gene ID" value="nRc.2.0.1.g01817"/>
</dbReference>
<keyword evidence="2" id="KW-1185">Reference proteome</keyword>
<feature type="region of interest" description="Disordered" evidence="1">
    <location>
        <begin position="1"/>
        <end position="81"/>
    </location>
</feature>
<accession>A0A915HKF0</accession>
<name>A0A915HKF0_ROMCU</name>
<organism evidence="2 3">
    <name type="scientific">Romanomermis culicivorax</name>
    <name type="common">Nematode worm</name>
    <dbReference type="NCBI Taxonomy" id="13658"/>
    <lineage>
        <taxon>Eukaryota</taxon>
        <taxon>Metazoa</taxon>
        <taxon>Ecdysozoa</taxon>
        <taxon>Nematoda</taxon>
        <taxon>Enoplea</taxon>
        <taxon>Dorylaimia</taxon>
        <taxon>Mermithida</taxon>
        <taxon>Mermithoidea</taxon>
        <taxon>Mermithidae</taxon>
        <taxon>Romanomermis</taxon>
    </lineage>
</organism>
<dbReference type="AlphaFoldDB" id="A0A915HKF0"/>
<evidence type="ECO:0000256" key="1">
    <source>
        <dbReference type="SAM" id="MobiDB-lite"/>
    </source>
</evidence>
<feature type="compositionally biased region" description="Low complexity" evidence="1">
    <location>
        <begin position="1"/>
        <end position="17"/>
    </location>
</feature>
<protein>
    <submittedName>
        <fullName evidence="3">Uncharacterized protein</fullName>
    </submittedName>
</protein>